<dbReference type="Gene3D" id="2.70.98.30">
    <property type="entry name" value="Golgi alpha-mannosidase II, domain 4"/>
    <property type="match status" value="1"/>
</dbReference>
<keyword evidence="14" id="KW-1185">Reference proteome</keyword>
<dbReference type="HOGENOM" id="CLU_004690_2_0_1"/>
<keyword evidence="8" id="KW-0325">Glycoprotein</keyword>
<dbReference type="GeneID" id="20248858"/>
<dbReference type="Gene3D" id="3.20.110.10">
    <property type="entry name" value="Glycoside hydrolase 38, N terminal domain"/>
    <property type="match status" value="1"/>
</dbReference>
<dbReference type="SUPFAM" id="SSF74650">
    <property type="entry name" value="Galactose mutarotase-like"/>
    <property type="match status" value="1"/>
</dbReference>
<evidence type="ECO:0000259" key="12">
    <source>
        <dbReference type="SMART" id="SM00872"/>
    </source>
</evidence>
<dbReference type="InterPro" id="IPR000602">
    <property type="entry name" value="Glyco_hydro_38_N"/>
</dbReference>
<evidence type="ECO:0000256" key="2">
    <source>
        <dbReference type="ARBA" id="ARBA00009792"/>
    </source>
</evidence>
<sequence>MRFSLQKLILAIGAIVLVQIAIYLWNSNKPRRNQKTVFVMKQMQRKQILEDGSCDFNKCNPVKEGMLNVHLIPHSHDDVGWLKTVEQYYTGEAGGSGRSQHPGTECVRCVLNTTIPLLVANPNRRFIFIEMAFLERYWREISPDIQNQIKKLIKDRRLELAIGGWCMSDAATTFYNDIIDQHTLGFDFIEKHFGKCGQSRYGWHVDQFGHSREHSSIFAQMGFDGLFVGRIDFQDYNDRHQNKKMEFLWKSSANLGDKASLFTHVSYDGYYAPRELQFEGRRPDNVKSSTARYVQDMIRIAKERARVFKTQHLMFPMGADFAYRQANEWFSNMDALIENTNLHQADGSNVNLLYSTPSCYLHYVNKEKITLPTKSDDFFPYAIPPKAYWTGYFTSRAGMKLHVKKAGSILQACKELNVMTRLTGTFDRIEVLKRAQGILQHHDAITGTEKEHVANDYNKLLSEGIEKCESVIKEAFPKLFLKSEASKEDIPKFEFCEKLNITECDVSESNAQFFVHTYNPLSRAVDHWMRLPVSDKKYKVIDGNSNEVTSDMIPISEKTKSIPGRKSTAANEIVFLLTLPPFGFKTVYVSAQLGSGNLLPVSPAPKSDFTVGNKMIELAFDGNTGLVKSATNLNSGKAVKLEQDFYYYIGDTSMRASGAYVFIPKFKNPTKIRGQNPVAVKIVQGVNVKEIHQEFSSWVSQVIRLYDNSPYVELEWQVGPIPGNDYVGREVISRFNTNIDSKGEFYTDSNGREMLKRRRDKRETWNLQVIEAVSGNYYPITSKMFIQDESKDVRVSVMTDRCQAGGSIQDGSMELMVHRRLFRDDGLGVSENLNELGEDQKGIIYKGKHYLFIDGIEKSNEVTRDMALKIHLQPTLSFTATTTNFDAFKTVYNYEWSGLRNRLPPNVNILTLDQILPGETEVYLLRLEHIYEAKEHSELSKEVTVSLEELFTPFNIVFITELSLGGNFHISDVTRLQWTTDDGSVSPSKIGSTQDSSTLQAPFHILLKPMEIRTFRIQISARDS</sequence>
<dbReference type="SUPFAM" id="SSF88713">
    <property type="entry name" value="Glycoside hydrolase/deacetylase"/>
    <property type="match status" value="1"/>
</dbReference>
<dbReference type="EC" id="3.2.1.-" evidence="10"/>
<dbReference type="STRING" id="225164.V4AHZ5"/>
<dbReference type="InterPro" id="IPR011330">
    <property type="entry name" value="Glyco_hydro/deAcase_b/a-brl"/>
</dbReference>
<dbReference type="Pfam" id="PF07748">
    <property type="entry name" value="Glyco_hydro_38C"/>
    <property type="match status" value="1"/>
</dbReference>
<dbReference type="InterPro" id="IPR050843">
    <property type="entry name" value="Glycosyl_Hydrlase_38"/>
</dbReference>
<dbReference type="GO" id="GO:0006013">
    <property type="term" value="P:mannose metabolic process"/>
    <property type="evidence" value="ECO:0007669"/>
    <property type="project" value="InterPro"/>
</dbReference>
<dbReference type="OMA" id="LWMILGS"/>
<feature type="domain" description="Glycoside hydrolase family 38 central" evidence="12">
    <location>
        <begin position="387"/>
        <end position="461"/>
    </location>
</feature>
<dbReference type="GO" id="GO:0005764">
    <property type="term" value="C:lysosome"/>
    <property type="evidence" value="ECO:0007669"/>
    <property type="project" value="TreeGrafter"/>
</dbReference>
<evidence type="ECO:0000256" key="11">
    <source>
        <dbReference type="SAM" id="Phobius"/>
    </source>
</evidence>
<reference evidence="13 14" key="1">
    <citation type="journal article" date="2013" name="Nature">
        <title>Insights into bilaterian evolution from three spiralian genomes.</title>
        <authorList>
            <person name="Simakov O."/>
            <person name="Marletaz F."/>
            <person name="Cho S.J."/>
            <person name="Edsinger-Gonzales E."/>
            <person name="Havlak P."/>
            <person name="Hellsten U."/>
            <person name="Kuo D.H."/>
            <person name="Larsson T."/>
            <person name="Lv J."/>
            <person name="Arendt D."/>
            <person name="Savage R."/>
            <person name="Osoegawa K."/>
            <person name="de Jong P."/>
            <person name="Grimwood J."/>
            <person name="Chapman J.A."/>
            <person name="Shapiro H."/>
            <person name="Aerts A."/>
            <person name="Otillar R.P."/>
            <person name="Terry A.Y."/>
            <person name="Boore J.L."/>
            <person name="Grigoriev I.V."/>
            <person name="Lindberg D.R."/>
            <person name="Seaver E.C."/>
            <person name="Weisblat D.A."/>
            <person name="Putnam N.H."/>
            <person name="Rokhsar D.S."/>
        </authorList>
    </citation>
    <scope>NUCLEOTIDE SEQUENCE [LARGE SCALE GENOMIC DNA]</scope>
</reference>
<keyword evidence="11" id="KW-0472">Membrane</keyword>
<dbReference type="Pfam" id="PF01074">
    <property type="entry name" value="Glyco_hydro_38N"/>
    <property type="match status" value="1"/>
</dbReference>
<dbReference type="Pfam" id="PF17677">
    <property type="entry name" value="Glyco_hydro38C2"/>
    <property type="match status" value="1"/>
</dbReference>
<dbReference type="Gene3D" id="2.60.40.1180">
    <property type="entry name" value="Golgi alpha-mannosidase II"/>
    <property type="match status" value="1"/>
</dbReference>
<evidence type="ECO:0000256" key="7">
    <source>
        <dbReference type="ARBA" id="ARBA00023157"/>
    </source>
</evidence>
<dbReference type="FunFam" id="1.20.1270.50:FF:000002">
    <property type="entry name" value="Alpha-mannosidase"/>
    <property type="match status" value="1"/>
</dbReference>
<dbReference type="FunFam" id="2.70.98.30:FF:000003">
    <property type="entry name" value="Alpha-mannosidase"/>
    <property type="match status" value="1"/>
</dbReference>
<dbReference type="InterPro" id="IPR027291">
    <property type="entry name" value="Glyco_hydro_38_N_sf"/>
</dbReference>
<dbReference type="InterPro" id="IPR011682">
    <property type="entry name" value="Glyco_hydro_38_C"/>
</dbReference>
<dbReference type="SMART" id="SM00872">
    <property type="entry name" value="Alpha-mann_mid"/>
    <property type="match status" value="1"/>
</dbReference>
<evidence type="ECO:0000256" key="8">
    <source>
        <dbReference type="ARBA" id="ARBA00023180"/>
    </source>
</evidence>
<dbReference type="InterPro" id="IPR028995">
    <property type="entry name" value="Glyco_hydro_57/38_cen_sf"/>
</dbReference>
<keyword evidence="5 10" id="KW-0378">Hydrolase</keyword>
<dbReference type="SUPFAM" id="SSF88688">
    <property type="entry name" value="Families 57/38 glycoside transferase middle domain"/>
    <property type="match status" value="1"/>
</dbReference>
<keyword evidence="11" id="KW-0812">Transmembrane</keyword>
<keyword evidence="4 10" id="KW-0479">Metal-binding</keyword>
<dbReference type="AlphaFoldDB" id="V4AHZ5"/>
<dbReference type="KEGG" id="lgi:LOTGIDRAFT_232262"/>
<keyword evidence="11" id="KW-1133">Transmembrane helix</keyword>
<dbReference type="CTD" id="20248858"/>
<dbReference type="Gene3D" id="1.20.1270.50">
    <property type="entry name" value="Glycoside hydrolase family 38, central domain"/>
    <property type="match status" value="2"/>
</dbReference>
<comment type="similarity">
    <text evidence="2 10">Belongs to the glycosyl hydrolase 38 family.</text>
</comment>
<protein>
    <recommendedName>
        <fullName evidence="3 10">Alpha-mannosidase</fullName>
        <ecNumber evidence="10">3.2.1.-</ecNumber>
    </recommendedName>
</protein>
<dbReference type="InterPro" id="IPR015341">
    <property type="entry name" value="Glyco_hydro_38_cen"/>
</dbReference>
<dbReference type="GO" id="GO:0004559">
    <property type="term" value="F:alpha-mannosidase activity"/>
    <property type="evidence" value="ECO:0007669"/>
    <property type="project" value="UniProtKB-EC"/>
</dbReference>
<evidence type="ECO:0000256" key="10">
    <source>
        <dbReference type="RuleBase" id="RU361199"/>
    </source>
</evidence>
<dbReference type="FunFam" id="1.20.1270.50:FF:000003">
    <property type="entry name" value="Alpha-mannosidase"/>
    <property type="match status" value="1"/>
</dbReference>
<dbReference type="GO" id="GO:0030246">
    <property type="term" value="F:carbohydrate binding"/>
    <property type="evidence" value="ECO:0007669"/>
    <property type="project" value="InterPro"/>
</dbReference>
<evidence type="ECO:0000256" key="3">
    <source>
        <dbReference type="ARBA" id="ARBA00012752"/>
    </source>
</evidence>
<dbReference type="InterPro" id="IPR013780">
    <property type="entry name" value="Glyco_hydro_b"/>
</dbReference>
<dbReference type="PANTHER" id="PTHR11607">
    <property type="entry name" value="ALPHA-MANNOSIDASE"/>
    <property type="match status" value="1"/>
</dbReference>
<evidence type="ECO:0000256" key="4">
    <source>
        <dbReference type="ARBA" id="ARBA00022723"/>
    </source>
</evidence>
<evidence type="ECO:0000256" key="6">
    <source>
        <dbReference type="ARBA" id="ARBA00022833"/>
    </source>
</evidence>
<accession>V4AHZ5</accession>
<feature type="transmembrane region" description="Helical" evidence="11">
    <location>
        <begin position="7"/>
        <end position="25"/>
    </location>
</feature>
<evidence type="ECO:0000313" key="14">
    <source>
        <dbReference type="Proteomes" id="UP000030746"/>
    </source>
</evidence>
<evidence type="ECO:0000256" key="1">
    <source>
        <dbReference type="ARBA" id="ARBA00000365"/>
    </source>
</evidence>
<comment type="cofactor">
    <cofactor evidence="10">
        <name>Zn(2+)</name>
        <dbReference type="ChEBI" id="CHEBI:29105"/>
    </cofactor>
    <text evidence="10">Binds 1 zinc ion per subunit.</text>
</comment>
<dbReference type="Proteomes" id="UP000030746">
    <property type="component" value="Unassembled WGS sequence"/>
</dbReference>
<proteinExistence type="inferred from homology"/>
<dbReference type="RefSeq" id="XP_009054560.1">
    <property type="nucleotide sequence ID" value="XM_009056312.1"/>
</dbReference>
<dbReference type="OrthoDB" id="2016903at2759"/>
<keyword evidence="6 10" id="KW-0862">Zinc</keyword>
<dbReference type="EMBL" id="KB201750">
    <property type="protein sequence ID" value="ESO94820.1"/>
    <property type="molecule type" value="Genomic_DNA"/>
</dbReference>
<dbReference type="InterPro" id="IPR037094">
    <property type="entry name" value="Glyco_hydro_38_cen_sf"/>
</dbReference>
<gene>
    <name evidence="13" type="ORF">LOTGIDRAFT_232262</name>
</gene>
<evidence type="ECO:0000313" key="13">
    <source>
        <dbReference type="EMBL" id="ESO94820.1"/>
    </source>
</evidence>
<dbReference type="PANTHER" id="PTHR11607:SF3">
    <property type="entry name" value="LYSOSOMAL ALPHA-MANNOSIDASE"/>
    <property type="match status" value="1"/>
</dbReference>
<dbReference type="Gene3D" id="2.60.40.1360">
    <property type="match status" value="1"/>
</dbReference>
<comment type="catalytic activity">
    <reaction evidence="1">
        <text>Hydrolysis of terminal, non-reducing alpha-D-mannose residues in alpha-D-mannosides.</text>
        <dbReference type="EC" id="3.2.1.24"/>
    </reaction>
</comment>
<dbReference type="GO" id="GO:0046872">
    <property type="term" value="F:metal ion binding"/>
    <property type="evidence" value="ECO:0007669"/>
    <property type="project" value="UniProtKB-KW"/>
</dbReference>
<keyword evidence="9 10" id="KW-0326">Glycosidase</keyword>
<keyword evidence="7" id="KW-1015">Disulfide bond</keyword>
<evidence type="ECO:0000256" key="9">
    <source>
        <dbReference type="ARBA" id="ARBA00023295"/>
    </source>
</evidence>
<organism evidence="13 14">
    <name type="scientific">Lottia gigantea</name>
    <name type="common">Giant owl limpet</name>
    <dbReference type="NCBI Taxonomy" id="225164"/>
    <lineage>
        <taxon>Eukaryota</taxon>
        <taxon>Metazoa</taxon>
        <taxon>Spiralia</taxon>
        <taxon>Lophotrochozoa</taxon>
        <taxon>Mollusca</taxon>
        <taxon>Gastropoda</taxon>
        <taxon>Patellogastropoda</taxon>
        <taxon>Lottioidea</taxon>
        <taxon>Lottiidae</taxon>
        <taxon>Lottia</taxon>
    </lineage>
</organism>
<evidence type="ECO:0000256" key="5">
    <source>
        <dbReference type="ARBA" id="ARBA00022801"/>
    </source>
</evidence>
<dbReference type="Pfam" id="PF09261">
    <property type="entry name" value="Alpha-mann_mid"/>
    <property type="match status" value="1"/>
</dbReference>
<dbReference type="FunFam" id="2.60.40.1180:FF:000018">
    <property type="entry name" value="Alpha-mannosidase"/>
    <property type="match status" value="1"/>
</dbReference>
<name>V4AHZ5_LOTGI</name>
<dbReference type="InterPro" id="IPR011013">
    <property type="entry name" value="Gal_mutarotase_sf_dom"/>
</dbReference>
<dbReference type="InterPro" id="IPR041147">
    <property type="entry name" value="GH38_C"/>
</dbReference>